<dbReference type="InterPro" id="IPR001611">
    <property type="entry name" value="Leu-rich_rpt"/>
</dbReference>
<sequence>MPMVSPSSNTLLLRPTIPPEITDTIIRLLCRDRQVLRLCSLVSRAWLPASRNILYETLAIRGEDVPSFISIAAPSENTYLGFVRAIDISMAENGPTESLLELLPQFTRLKTLRVVSSIFHFELPPLPAMTTLELSGSHFQSFAAFTALLSRVPNLHDLKMQNLHWGSPSGWAPPKLQLASSPQLKFKLSGFFVEMTESVLLDWLCDTSTAPSATSLTLSLPRWPPGVHRTSEYLKLLNVDLQTLYLRFNELDDIAKVAFSSNTSIRSLRVDFYEMNQPLWRRDVMPASELFLCIRLPTLLESFRSVLDELIIDIYTVPKLTKPGALDRLAVALSSAPLSRLRKLQFNGRWDSGRDAISAKLFTSSIIDKLPILPSYSVILFNTKTQTVQSI</sequence>
<dbReference type="AlphaFoldDB" id="A0AAW0A5S1"/>
<dbReference type="Gene3D" id="3.80.10.10">
    <property type="entry name" value="Ribonuclease Inhibitor"/>
    <property type="match status" value="1"/>
</dbReference>
<reference evidence="1 2" key="1">
    <citation type="journal article" date="2024" name="J Genomics">
        <title>Draft genome sequencing and assembly of Favolaschia claudopus CIRM-BRFM 2984 isolated from oak limbs.</title>
        <authorList>
            <person name="Navarro D."/>
            <person name="Drula E."/>
            <person name="Chaduli D."/>
            <person name="Cazenave R."/>
            <person name="Ahrendt S."/>
            <person name="Wang J."/>
            <person name="Lipzen A."/>
            <person name="Daum C."/>
            <person name="Barry K."/>
            <person name="Grigoriev I.V."/>
            <person name="Favel A."/>
            <person name="Rosso M.N."/>
            <person name="Martin F."/>
        </authorList>
    </citation>
    <scope>NUCLEOTIDE SEQUENCE [LARGE SCALE GENOMIC DNA]</scope>
    <source>
        <strain evidence="1 2">CIRM-BRFM 2984</strain>
    </source>
</reference>
<keyword evidence="2" id="KW-1185">Reference proteome</keyword>
<protein>
    <recommendedName>
        <fullName evidence="3">F-box domain-containing protein</fullName>
    </recommendedName>
</protein>
<organism evidence="1 2">
    <name type="scientific">Favolaschia claudopus</name>
    <dbReference type="NCBI Taxonomy" id="2862362"/>
    <lineage>
        <taxon>Eukaryota</taxon>
        <taxon>Fungi</taxon>
        <taxon>Dikarya</taxon>
        <taxon>Basidiomycota</taxon>
        <taxon>Agaricomycotina</taxon>
        <taxon>Agaricomycetes</taxon>
        <taxon>Agaricomycetidae</taxon>
        <taxon>Agaricales</taxon>
        <taxon>Marasmiineae</taxon>
        <taxon>Mycenaceae</taxon>
        <taxon>Favolaschia</taxon>
    </lineage>
</organism>
<dbReference type="PROSITE" id="PS51450">
    <property type="entry name" value="LRR"/>
    <property type="match status" value="1"/>
</dbReference>
<evidence type="ECO:0008006" key="3">
    <source>
        <dbReference type="Google" id="ProtNLM"/>
    </source>
</evidence>
<gene>
    <name evidence="1" type="ORF">R3P38DRAFT_1794848</name>
</gene>
<dbReference type="InterPro" id="IPR032675">
    <property type="entry name" value="LRR_dom_sf"/>
</dbReference>
<name>A0AAW0A5S1_9AGAR</name>
<dbReference type="SUPFAM" id="SSF52047">
    <property type="entry name" value="RNI-like"/>
    <property type="match status" value="1"/>
</dbReference>
<evidence type="ECO:0000313" key="1">
    <source>
        <dbReference type="EMBL" id="KAK7001411.1"/>
    </source>
</evidence>
<proteinExistence type="predicted"/>
<comment type="caution">
    <text evidence="1">The sequence shown here is derived from an EMBL/GenBank/DDBJ whole genome shotgun (WGS) entry which is preliminary data.</text>
</comment>
<dbReference type="EMBL" id="JAWWNJ010000083">
    <property type="protein sequence ID" value="KAK7001411.1"/>
    <property type="molecule type" value="Genomic_DNA"/>
</dbReference>
<accession>A0AAW0A5S1</accession>
<dbReference type="Proteomes" id="UP001362999">
    <property type="component" value="Unassembled WGS sequence"/>
</dbReference>
<evidence type="ECO:0000313" key="2">
    <source>
        <dbReference type="Proteomes" id="UP001362999"/>
    </source>
</evidence>